<keyword evidence="3" id="KW-0808">Transferase</keyword>
<feature type="domain" description="HAMP" evidence="8">
    <location>
        <begin position="172"/>
        <end position="224"/>
    </location>
</feature>
<dbReference type="Pfam" id="PF12729">
    <property type="entry name" value="4HB_MCP_1"/>
    <property type="match status" value="1"/>
</dbReference>
<dbReference type="RefSeq" id="WP_147055843.1">
    <property type="nucleotide sequence ID" value="NZ_CP042437.1"/>
</dbReference>
<dbReference type="PANTHER" id="PTHR42878:SF15">
    <property type="entry name" value="BACTERIOPHYTOCHROME"/>
    <property type="match status" value="1"/>
</dbReference>
<feature type="transmembrane region" description="Helical" evidence="6">
    <location>
        <begin position="150"/>
        <end position="170"/>
    </location>
</feature>
<dbReference type="OrthoDB" id="877533at2"/>
<feature type="transmembrane region" description="Helical" evidence="6">
    <location>
        <begin position="7"/>
        <end position="29"/>
    </location>
</feature>
<gene>
    <name evidence="9" type="ORF">FSB76_18375</name>
</gene>
<dbReference type="GO" id="GO:0007234">
    <property type="term" value="P:osmosensory signaling via phosphorelay pathway"/>
    <property type="evidence" value="ECO:0007669"/>
    <property type="project" value="TreeGrafter"/>
</dbReference>
<proteinExistence type="predicted"/>
<accession>A0A5B8W6E3</accession>
<keyword evidence="6" id="KW-0812">Transmembrane</keyword>
<dbReference type="KEGG" id="mgk:FSB76_18375"/>
<dbReference type="Gene3D" id="3.30.450.20">
    <property type="entry name" value="PAS domain"/>
    <property type="match status" value="1"/>
</dbReference>
<keyword evidence="10" id="KW-1185">Reference proteome</keyword>
<feature type="domain" description="PAS" evidence="7">
    <location>
        <begin position="233"/>
        <end position="281"/>
    </location>
</feature>
<dbReference type="GO" id="GO:0016020">
    <property type="term" value="C:membrane"/>
    <property type="evidence" value="ECO:0007669"/>
    <property type="project" value="UniProtKB-SubCell"/>
</dbReference>
<dbReference type="EC" id="2.7.13.3" evidence="2"/>
<sequence>MKIKKKLLLGFGLLFVVVVVFGIVSIYYIKVISETASVTLKNNYATLTYTRQMRAVLDENDLPLKSAVAEIFDKSLKKQENNITEPGESAATAQLRKAFVLLSNPSLPLNQQQQAERDARLQLKDIEGLNMHAIELKNNYTHSTVNKSTLYLGGMVFITFLILFILIVNFPGFILNPLEELADGLEQISIKNYDTRLHFKTSDEFARLAEAFNTMATKLGEQENAGLTKLIAAELRIKTLAEEIPDAVIGISESKEILFVNQEAKKMLNLGEKPVIGQSVIALSETNKLLKILVDDTENPLKAAHFQQKTLKVMVPNLKPDLDALTVASYPAGTIHVFKAVGV</sequence>
<dbReference type="InterPro" id="IPR024478">
    <property type="entry name" value="HlyB_4HB_MCP"/>
</dbReference>
<name>A0A5B8W6E3_9SPHI</name>
<organism evidence="9 10">
    <name type="scientific">Mucilaginibacter ginsenosidivorax</name>
    <dbReference type="NCBI Taxonomy" id="862126"/>
    <lineage>
        <taxon>Bacteria</taxon>
        <taxon>Pseudomonadati</taxon>
        <taxon>Bacteroidota</taxon>
        <taxon>Sphingobacteriia</taxon>
        <taxon>Sphingobacteriales</taxon>
        <taxon>Sphingobacteriaceae</taxon>
        <taxon>Mucilaginibacter</taxon>
    </lineage>
</organism>
<evidence type="ECO:0000259" key="7">
    <source>
        <dbReference type="PROSITE" id="PS50112"/>
    </source>
</evidence>
<dbReference type="Pfam" id="PF00989">
    <property type="entry name" value="PAS"/>
    <property type="match status" value="1"/>
</dbReference>
<reference evidence="9 10" key="1">
    <citation type="journal article" date="2013" name="J. Microbiol.">
        <title>Mucilaginibacter ginsenosidivorax sp. nov., with ginsenoside converting activity isolated from sediment.</title>
        <authorList>
            <person name="Kim J.K."/>
            <person name="Choi T.E."/>
            <person name="Liu Q.M."/>
            <person name="Park H.Y."/>
            <person name="Yi T.H."/>
            <person name="Yoon M.H."/>
            <person name="Kim S.C."/>
            <person name="Im W.T."/>
        </authorList>
    </citation>
    <scope>NUCLEOTIDE SEQUENCE [LARGE SCALE GENOMIC DNA]</scope>
    <source>
        <strain evidence="9 10">KHI28</strain>
    </source>
</reference>
<dbReference type="SMART" id="SM00091">
    <property type="entry name" value="PAS"/>
    <property type="match status" value="1"/>
</dbReference>
<dbReference type="GO" id="GO:0004673">
    <property type="term" value="F:protein histidine kinase activity"/>
    <property type="evidence" value="ECO:0007669"/>
    <property type="project" value="UniProtKB-EC"/>
</dbReference>
<dbReference type="InterPro" id="IPR013767">
    <property type="entry name" value="PAS_fold"/>
</dbReference>
<dbReference type="SUPFAM" id="SSF55785">
    <property type="entry name" value="PYP-like sensor domain (PAS domain)"/>
    <property type="match status" value="1"/>
</dbReference>
<dbReference type="GO" id="GO:0000156">
    <property type="term" value="F:phosphorelay response regulator activity"/>
    <property type="evidence" value="ECO:0007669"/>
    <property type="project" value="TreeGrafter"/>
</dbReference>
<dbReference type="InterPro" id="IPR000014">
    <property type="entry name" value="PAS"/>
</dbReference>
<dbReference type="InterPro" id="IPR003660">
    <property type="entry name" value="HAMP_dom"/>
</dbReference>
<dbReference type="SMART" id="SM00304">
    <property type="entry name" value="HAMP"/>
    <property type="match status" value="1"/>
</dbReference>
<dbReference type="InterPro" id="IPR035965">
    <property type="entry name" value="PAS-like_dom_sf"/>
</dbReference>
<evidence type="ECO:0000256" key="5">
    <source>
        <dbReference type="ARBA" id="ARBA00023136"/>
    </source>
</evidence>
<evidence type="ECO:0000256" key="2">
    <source>
        <dbReference type="ARBA" id="ARBA00012438"/>
    </source>
</evidence>
<evidence type="ECO:0000256" key="3">
    <source>
        <dbReference type="ARBA" id="ARBA00022679"/>
    </source>
</evidence>
<dbReference type="PROSITE" id="PS50112">
    <property type="entry name" value="PAS"/>
    <property type="match status" value="1"/>
</dbReference>
<dbReference type="Pfam" id="PF00672">
    <property type="entry name" value="HAMP"/>
    <property type="match status" value="1"/>
</dbReference>
<keyword evidence="4" id="KW-0418">Kinase</keyword>
<evidence type="ECO:0000313" key="9">
    <source>
        <dbReference type="EMBL" id="QEC77808.1"/>
    </source>
</evidence>
<evidence type="ECO:0000313" key="10">
    <source>
        <dbReference type="Proteomes" id="UP000321362"/>
    </source>
</evidence>
<comment type="catalytic activity">
    <reaction evidence="1">
        <text>ATP + protein L-histidine = ADP + protein N-phospho-L-histidine.</text>
        <dbReference type="EC" id="2.7.13.3"/>
    </reaction>
</comment>
<dbReference type="CDD" id="cd00130">
    <property type="entry name" value="PAS"/>
    <property type="match status" value="1"/>
</dbReference>
<dbReference type="PANTHER" id="PTHR42878">
    <property type="entry name" value="TWO-COMPONENT HISTIDINE KINASE"/>
    <property type="match status" value="1"/>
</dbReference>
<evidence type="ECO:0000256" key="6">
    <source>
        <dbReference type="SAM" id="Phobius"/>
    </source>
</evidence>
<protein>
    <recommendedName>
        <fullName evidence="2">histidine kinase</fullName>
        <ecNumber evidence="2">2.7.13.3</ecNumber>
    </recommendedName>
</protein>
<dbReference type="SUPFAM" id="SSF158472">
    <property type="entry name" value="HAMP domain-like"/>
    <property type="match status" value="1"/>
</dbReference>
<dbReference type="AlphaFoldDB" id="A0A5B8W6E3"/>
<dbReference type="InterPro" id="IPR050351">
    <property type="entry name" value="BphY/WalK/GraS-like"/>
</dbReference>
<keyword evidence="5 6" id="KW-0472">Membrane</keyword>
<keyword evidence="6" id="KW-1133">Transmembrane helix</keyword>
<dbReference type="CDD" id="cd06225">
    <property type="entry name" value="HAMP"/>
    <property type="match status" value="1"/>
</dbReference>
<evidence type="ECO:0000259" key="8">
    <source>
        <dbReference type="PROSITE" id="PS50885"/>
    </source>
</evidence>
<dbReference type="PROSITE" id="PS50885">
    <property type="entry name" value="HAMP"/>
    <property type="match status" value="1"/>
</dbReference>
<dbReference type="GO" id="GO:0006355">
    <property type="term" value="P:regulation of DNA-templated transcription"/>
    <property type="evidence" value="ECO:0007669"/>
    <property type="project" value="InterPro"/>
</dbReference>
<dbReference type="EMBL" id="CP042437">
    <property type="protein sequence ID" value="QEC77808.1"/>
    <property type="molecule type" value="Genomic_DNA"/>
</dbReference>
<dbReference type="Proteomes" id="UP000321362">
    <property type="component" value="Chromosome"/>
</dbReference>
<dbReference type="Gene3D" id="6.10.340.10">
    <property type="match status" value="1"/>
</dbReference>
<dbReference type="GO" id="GO:0030295">
    <property type="term" value="F:protein kinase activator activity"/>
    <property type="evidence" value="ECO:0007669"/>
    <property type="project" value="TreeGrafter"/>
</dbReference>
<evidence type="ECO:0000256" key="4">
    <source>
        <dbReference type="ARBA" id="ARBA00022777"/>
    </source>
</evidence>
<evidence type="ECO:0000256" key="1">
    <source>
        <dbReference type="ARBA" id="ARBA00000085"/>
    </source>
</evidence>